<keyword evidence="1" id="KW-0808">Transferase</keyword>
<protein>
    <submittedName>
        <fullName evidence="1">RNA-directed DNA polymerase-like protein</fullName>
    </submittedName>
</protein>
<sequence length="110" mass="12834">MLSSNKSEFWLREVGFLGHIVSGDGIRVNPNKISTIVEWKPSKNVSEVRSFLGLADYYHRFVKWCSIIAIPMTRLLQKYVKFEWSEKCQQTYGLFPHEQVMFISRSQAST</sequence>
<dbReference type="GO" id="GO:0003964">
    <property type="term" value="F:RNA-directed DNA polymerase activity"/>
    <property type="evidence" value="ECO:0007669"/>
    <property type="project" value="UniProtKB-KW"/>
</dbReference>
<comment type="caution">
    <text evidence="1">The sequence shown here is derived from an EMBL/GenBank/DDBJ whole genome shotgun (WGS) entry which is preliminary data.</text>
</comment>
<gene>
    <name evidence="1" type="ORF">EPI10_016661</name>
</gene>
<dbReference type="PANTHER" id="PTHR37984">
    <property type="entry name" value="PROTEIN CBG26694"/>
    <property type="match status" value="1"/>
</dbReference>
<dbReference type="InterPro" id="IPR043502">
    <property type="entry name" value="DNA/RNA_pol_sf"/>
</dbReference>
<dbReference type="PANTHER" id="PTHR37984:SF5">
    <property type="entry name" value="PROTEIN NYNRIN-LIKE"/>
    <property type="match status" value="1"/>
</dbReference>
<keyword evidence="1" id="KW-0548">Nucleotidyltransferase</keyword>
<name>A0A5B6VPA8_9ROSI</name>
<keyword evidence="1" id="KW-0695">RNA-directed DNA polymerase</keyword>
<keyword evidence="2" id="KW-1185">Reference proteome</keyword>
<evidence type="ECO:0000313" key="2">
    <source>
        <dbReference type="Proteomes" id="UP000325315"/>
    </source>
</evidence>
<dbReference type="AlphaFoldDB" id="A0A5B6VPA8"/>
<reference evidence="2" key="1">
    <citation type="journal article" date="2019" name="Plant Biotechnol. J.">
        <title>Genome sequencing of the Australian wild diploid species Gossypium australe highlights disease resistance and delayed gland morphogenesis.</title>
        <authorList>
            <person name="Cai Y."/>
            <person name="Cai X."/>
            <person name="Wang Q."/>
            <person name="Wang P."/>
            <person name="Zhang Y."/>
            <person name="Cai C."/>
            <person name="Xu Y."/>
            <person name="Wang K."/>
            <person name="Zhou Z."/>
            <person name="Wang C."/>
            <person name="Geng S."/>
            <person name="Li B."/>
            <person name="Dong Q."/>
            <person name="Hou Y."/>
            <person name="Wang H."/>
            <person name="Ai P."/>
            <person name="Liu Z."/>
            <person name="Yi F."/>
            <person name="Sun M."/>
            <person name="An G."/>
            <person name="Cheng J."/>
            <person name="Zhang Y."/>
            <person name="Shi Q."/>
            <person name="Xie Y."/>
            <person name="Shi X."/>
            <person name="Chang Y."/>
            <person name="Huang F."/>
            <person name="Chen Y."/>
            <person name="Hong S."/>
            <person name="Mi L."/>
            <person name="Sun Q."/>
            <person name="Zhang L."/>
            <person name="Zhou B."/>
            <person name="Peng R."/>
            <person name="Zhang X."/>
            <person name="Liu F."/>
        </authorList>
    </citation>
    <scope>NUCLEOTIDE SEQUENCE [LARGE SCALE GENOMIC DNA]</scope>
    <source>
        <strain evidence="2">cv. PA1801</strain>
    </source>
</reference>
<organism evidence="1 2">
    <name type="scientific">Gossypium australe</name>
    <dbReference type="NCBI Taxonomy" id="47621"/>
    <lineage>
        <taxon>Eukaryota</taxon>
        <taxon>Viridiplantae</taxon>
        <taxon>Streptophyta</taxon>
        <taxon>Embryophyta</taxon>
        <taxon>Tracheophyta</taxon>
        <taxon>Spermatophyta</taxon>
        <taxon>Magnoliopsida</taxon>
        <taxon>eudicotyledons</taxon>
        <taxon>Gunneridae</taxon>
        <taxon>Pentapetalae</taxon>
        <taxon>rosids</taxon>
        <taxon>malvids</taxon>
        <taxon>Malvales</taxon>
        <taxon>Malvaceae</taxon>
        <taxon>Malvoideae</taxon>
        <taxon>Gossypium</taxon>
    </lineage>
</organism>
<accession>A0A5B6VPA8</accession>
<dbReference type="InterPro" id="IPR050951">
    <property type="entry name" value="Retrovirus_Pol_polyprotein"/>
</dbReference>
<proteinExistence type="predicted"/>
<evidence type="ECO:0000313" key="1">
    <source>
        <dbReference type="EMBL" id="KAA3470996.1"/>
    </source>
</evidence>
<dbReference type="EMBL" id="SMMG02000006">
    <property type="protein sequence ID" value="KAA3470996.1"/>
    <property type="molecule type" value="Genomic_DNA"/>
</dbReference>
<dbReference type="Proteomes" id="UP000325315">
    <property type="component" value="Unassembled WGS sequence"/>
</dbReference>
<dbReference type="InterPro" id="IPR043128">
    <property type="entry name" value="Rev_trsase/Diguanyl_cyclase"/>
</dbReference>
<dbReference type="SUPFAM" id="SSF56672">
    <property type="entry name" value="DNA/RNA polymerases"/>
    <property type="match status" value="1"/>
</dbReference>
<dbReference type="Gene3D" id="3.30.70.270">
    <property type="match status" value="1"/>
</dbReference>
<dbReference type="OrthoDB" id="415724at2759"/>